<protein>
    <submittedName>
        <fullName evidence="2">Alpha/beta fold hydrolase</fullName>
    </submittedName>
</protein>
<evidence type="ECO:0000313" key="3">
    <source>
        <dbReference type="Proteomes" id="UP001611263"/>
    </source>
</evidence>
<dbReference type="GO" id="GO:0016787">
    <property type="term" value="F:hydrolase activity"/>
    <property type="evidence" value="ECO:0007669"/>
    <property type="project" value="UniProtKB-KW"/>
</dbReference>
<dbReference type="InterPro" id="IPR029058">
    <property type="entry name" value="AB_hydrolase_fold"/>
</dbReference>
<proteinExistence type="predicted"/>
<reference evidence="2 3" key="1">
    <citation type="submission" date="2024-10" db="EMBL/GenBank/DDBJ databases">
        <title>The Natural Products Discovery Center: Release of the First 8490 Sequenced Strains for Exploring Actinobacteria Biosynthetic Diversity.</title>
        <authorList>
            <person name="Kalkreuter E."/>
            <person name="Kautsar S.A."/>
            <person name="Yang D."/>
            <person name="Bader C.D."/>
            <person name="Teijaro C.N."/>
            <person name="Fluegel L."/>
            <person name="Davis C.M."/>
            <person name="Simpson J.R."/>
            <person name="Lauterbach L."/>
            <person name="Steele A.D."/>
            <person name="Gui C."/>
            <person name="Meng S."/>
            <person name="Li G."/>
            <person name="Viehrig K."/>
            <person name="Ye F."/>
            <person name="Su P."/>
            <person name="Kiefer A.F."/>
            <person name="Nichols A."/>
            <person name="Cepeda A.J."/>
            <person name="Yan W."/>
            <person name="Fan B."/>
            <person name="Jiang Y."/>
            <person name="Adhikari A."/>
            <person name="Zheng C.-J."/>
            <person name="Schuster L."/>
            <person name="Cowan T.M."/>
            <person name="Smanski M.J."/>
            <person name="Chevrette M.G."/>
            <person name="De Carvalho L.P.S."/>
            <person name="Shen B."/>
        </authorList>
    </citation>
    <scope>NUCLEOTIDE SEQUENCE [LARGE SCALE GENOMIC DNA]</scope>
    <source>
        <strain evidence="2 3">NPDC020568</strain>
    </source>
</reference>
<dbReference type="InterPro" id="IPR000073">
    <property type="entry name" value="AB_hydrolase_1"/>
</dbReference>
<dbReference type="SUPFAM" id="SSF53474">
    <property type="entry name" value="alpha/beta-Hydrolases"/>
    <property type="match status" value="1"/>
</dbReference>
<dbReference type="Proteomes" id="UP001611263">
    <property type="component" value="Unassembled WGS sequence"/>
</dbReference>
<name>A0ABW7TU00_9NOCA</name>
<dbReference type="Pfam" id="PF12697">
    <property type="entry name" value="Abhydrolase_6"/>
    <property type="match status" value="1"/>
</dbReference>
<keyword evidence="3" id="KW-1185">Reference proteome</keyword>
<dbReference type="RefSeq" id="WP_033243398.1">
    <property type="nucleotide sequence ID" value="NZ_JBIRUQ010000005.1"/>
</dbReference>
<keyword evidence="2" id="KW-0378">Hydrolase</keyword>
<gene>
    <name evidence="2" type="ORF">ACH4WX_20825</name>
</gene>
<evidence type="ECO:0000313" key="2">
    <source>
        <dbReference type="EMBL" id="MFI1463168.1"/>
    </source>
</evidence>
<dbReference type="EMBL" id="JBIRUQ010000005">
    <property type="protein sequence ID" value="MFI1463168.1"/>
    <property type="molecule type" value="Genomic_DNA"/>
</dbReference>
<evidence type="ECO:0000259" key="1">
    <source>
        <dbReference type="Pfam" id="PF12697"/>
    </source>
</evidence>
<accession>A0ABW7TU00</accession>
<sequence length="250" mass="26306">MIDTGHHLLRARIRGSGPTVILECGGAGEGVEGWGEELEAALAARATVITYDRAGVGGSTGTQARTITEMAEDLHRLAVVLDAELPAVFVGWSYGGLVTQMYALRHPGNVAGLVFVDPTATREPPGSALARKASFALAPLLLRLSAPFTGKNARSLRSLATTLDGMQNAVQEVAEARRHSNFPAVPLRVVTAGKRPRMPAAQLAHLDADHRALAGQSPYGQISVAEHAGHRIPIEQPTAIVEAVEAVLGR</sequence>
<organism evidence="2 3">
    <name type="scientific">Nocardia carnea</name>
    <dbReference type="NCBI Taxonomy" id="37328"/>
    <lineage>
        <taxon>Bacteria</taxon>
        <taxon>Bacillati</taxon>
        <taxon>Actinomycetota</taxon>
        <taxon>Actinomycetes</taxon>
        <taxon>Mycobacteriales</taxon>
        <taxon>Nocardiaceae</taxon>
        <taxon>Nocardia</taxon>
    </lineage>
</organism>
<dbReference type="PANTHER" id="PTHR43798:SF33">
    <property type="entry name" value="HYDROLASE, PUTATIVE (AFU_ORTHOLOGUE AFUA_2G14860)-RELATED"/>
    <property type="match status" value="1"/>
</dbReference>
<dbReference type="GeneID" id="93506955"/>
<feature type="domain" description="AB hydrolase-1" evidence="1">
    <location>
        <begin position="26"/>
        <end position="243"/>
    </location>
</feature>
<dbReference type="PANTHER" id="PTHR43798">
    <property type="entry name" value="MONOACYLGLYCEROL LIPASE"/>
    <property type="match status" value="1"/>
</dbReference>
<comment type="caution">
    <text evidence="2">The sequence shown here is derived from an EMBL/GenBank/DDBJ whole genome shotgun (WGS) entry which is preliminary data.</text>
</comment>
<dbReference type="InterPro" id="IPR050266">
    <property type="entry name" value="AB_hydrolase_sf"/>
</dbReference>
<dbReference type="Gene3D" id="3.40.50.1820">
    <property type="entry name" value="alpha/beta hydrolase"/>
    <property type="match status" value="1"/>
</dbReference>